<evidence type="ECO:0000256" key="6">
    <source>
        <dbReference type="SAM" id="MobiDB-lite"/>
    </source>
</evidence>
<feature type="compositionally biased region" description="Polar residues" evidence="6">
    <location>
        <begin position="542"/>
        <end position="559"/>
    </location>
</feature>
<feature type="compositionally biased region" description="Polar residues" evidence="6">
    <location>
        <begin position="59"/>
        <end position="70"/>
    </location>
</feature>
<dbReference type="InterPro" id="IPR052073">
    <property type="entry name" value="Amide_Lactam_Regulators"/>
</dbReference>
<protein>
    <submittedName>
        <fullName evidence="7">Fungal-trans multi-domain protein</fullName>
    </submittedName>
</protein>
<keyword evidence="2" id="KW-0805">Transcription regulation</keyword>
<reference evidence="7" key="1">
    <citation type="submission" date="2021-05" db="EMBL/GenBank/DDBJ databases">
        <title>Comparative genomics of three Colletotrichum scovillei strains and genetic complementation revealed genes involved fungal growth and virulence on chili pepper.</title>
        <authorList>
            <person name="Hsieh D.-K."/>
            <person name="Chuang S.-C."/>
            <person name="Chen C.-Y."/>
            <person name="Chao Y.-T."/>
            <person name="Lu M.-Y.J."/>
            <person name="Lee M.-H."/>
            <person name="Shih M.-C."/>
        </authorList>
    </citation>
    <scope>NUCLEOTIDE SEQUENCE</scope>
    <source>
        <strain evidence="7">Coll-153</strain>
    </source>
</reference>
<dbReference type="AlphaFoldDB" id="A0A9P7RC06"/>
<evidence type="ECO:0000256" key="3">
    <source>
        <dbReference type="ARBA" id="ARBA00023125"/>
    </source>
</evidence>
<proteinExistence type="predicted"/>
<evidence type="ECO:0000313" key="8">
    <source>
        <dbReference type="Proteomes" id="UP000699042"/>
    </source>
</evidence>
<keyword evidence="3" id="KW-0238">DNA-binding</keyword>
<organism evidence="7 8">
    <name type="scientific">Colletotrichum scovillei</name>
    <dbReference type="NCBI Taxonomy" id="1209932"/>
    <lineage>
        <taxon>Eukaryota</taxon>
        <taxon>Fungi</taxon>
        <taxon>Dikarya</taxon>
        <taxon>Ascomycota</taxon>
        <taxon>Pezizomycotina</taxon>
        <taxon>Sordariomycetes</taxon>
        <taxon>Hypocreomycetidae</taxon>
        <taxon>Glomerellales</taxon>
        <taxon>Glomerellaceae</taxon>
        <taxon>Colletotrichum</taxon>
        <taxon>Colletotrichum acutatum species complex</taxon>
    </lineage>
</organism>
<dbReference type="PANTHER" id="PTHR47171">
    <property type="entry name" value="FARA-RELATED"/>
    <property type="match status" value="1"/>
</dbReference>
<evidence type="ECO:0000256" key="5">
    <source>
        <dbReference type="ARBA" id="ARBA00023242"/>
    </source>
</evidence>
<dbReference type="CDD" id="cd12148">
    <property type="entry name" value="fungal_TF_MHR"/>
    <property type="match status" value="1"/>
</dbReference>
<dbReference type="PANTHER" id="PTHR47171:SF6">
    <property type="entry name" value="SPECIFIC TRANSCRIPTION FACTOR, PUTATIVE (AFU_ORTHOLOGUE AFUA_2G06130)-RELATED"/>
    <property type="match status" value="1"/>
</dbReference>
<keyword evidence="5" id="KW-0539">Nucleus</keyword>
<feature type="region of interest" description="Disordered" evidence="6">
    <location>
        <begin position="92"/>
        <end position="117"/>
    </location>
</feature>
<gene>
    <name evidence="7" type="ORF">JMJ77_000005</name>
</gene>
<name>A0A9P7RC06_9PEZI</name>
<keyword evidence="4" id="KW-0804">Transcription</keyword>
<sequence length="642" mass="72220">MEIIWQASAKQNAKRSSQACQGCRARKKRCYHVGVTERPYAARRGDRSTTDPVDHASNTRDSSPSPSRVSLYNPESVLADLSMGSTRARLAEKAGTCRVHPRHRGKESGTSEESISLEERSLRQRNWYDRHRLKSRRIEISDNQRRYLEEEGAFLELPKSTTDILLSIYNMLLDDLIPVVDGAAIFRDYSNGQASVFLLRAVSLVACKFRQAAPFLRIREDGAIMDQRHFASELLKGLDASVKADLEPDRITKVQILALMHLHNDGLSGLDRSSGYLSQAISEAWAISLHVKVPVNSDQERCDFLWWTLRNFDRLNKPVMGAAPFMIDDTDIGVARIAPRKDHYRSQLMAISLSLGDLMKTATRIYKASSTATDDDSNVFPTFSEVTTEICLDGFQRSHRLYLQIWYHVAAMLSCRYSGPKSVQYQRRLSSADNVLRIVCLEGPANLPPLPLIPYAMSMSTTVIYRALRDGERVPEEAHKDLGACYDNLIILSQLWTSAKGVAKLVRRLQQFTRPSAPPIRTTEGAPCTCDNTHQHEDITRSPISNLNNLQRPTQGMTGSSVLPVSSLVQPSEVFLPENYADNDDQSGTQAGSWFVDGLSYSHFDRAFYDFFDYGMPSLFRDLATWDFLQTDANDDTEVSPS</sequence>
<feature type="compositionally biased region" description="Basic and acidic residues" evidence="6">
    <location>
        <begin position="43"/>
        <end position="58"/>
    </location>
</feature>
<evidence type="ECO:0000256" key="4">
    <source>
        <dbReference type="ARBA" id="ARBA00023163"/>
    </source>
</evidence>
<dbReference type="InterPro" id="IPR001138">
    <property type="entry name" value="Zn2Cys6_DnaBD"/>
</dbReference>
<keyword evidence="1" id="KW-0862">Zinc</keyword>
<evidence type="ECO:0000313" key="7">
    <source>
        <dbReference type="EMBL" id="KAG7052909.1"/>
    </source>
</evidence>
<feature type="region of interest" description="Disordered" evidence="6">
    <location>
        <begin position="41"/>
        <end position="71"/>
    </location>
</feature>
<dbReference type="EMBL" id="JAESDN010000003">
    <property type="protein sequence ID" value="KAG7052909.1"/>
    <property type="molecule type" value="Genomic_DNA"/>
</dbReference>
<dbReference type="GO" id="GO:0008270">
    <property type="term" value="F:zinc ion binding"/>
    <property type="evidence" value="ECO:0007669"/>
    <property type="project" value="InterPro"/>
</dbReference>
<accession>A0A9P7RC06</accession>
<dbReference type="GO" id="GO:0003677">
    <property type="term" value="F:DNA binding"/>
    <property type="evidence" value="ECO:0007669"/>
    <property type="project" value="UniProtKB-KW"/>
</dbReference>
<dbReference type="GO" id="GO:0000981">
    <property type="term" value="F:DNA-binding transcription factor activity, RNA polymerase II-specific"/>
    <property type="evidence" value="ECO:0007669"/>
    <property type="project" value="InterPro"/>
</dbReference>
<keyword evidence="8" id="KW-1185">Reference proteome</keyword>
<feature type="region of interest" description="Disordered" evidence="6">
    <location>
        <begin position="516"/>
        <end position="562"/>
    </location>
</feature>
<comment type="caution">
    <text evidence="7">The sequence shown here is derived from an EMBL/GenBank/DDBJ whole genome shotgun (WGS) entry which is preliminary data.</text>
</comment>
<evidence type="ECO:0000256" key="1">
    <source>
        <dbReference type="ARBA" id="ARBA00022833"/>
    </source>
</evidence>
<evidence type="ECO:0000256" key="2">
    <source>
        <dbReference type="ARBA" id="ARBA00023015"/>
    </source>
</evidence>
<dbReference type="Proteomes" id="UP000699042">
    <property type="component" value="Unassembled WGS sequence"/>
</dbReference>
<dbReference type="CDD" id="cd00067">
    <property type="entry name" value="GAL4"/>
    <property type="match status" value="1"/>
</dbReference>